<dbReference type="AlphaFoldDB" id="A0A1Q9D786"/>
<proteinExistence type="predicted"/>
<comment type="caution">
    <text evidence="4">The sequence shown here is derived from an EMBL/GenBank/DDBJ whole genome shotgun (WGS) entry which is preliminary data.</text>
</comment>
<name>A0A1Q9D786_SYMMI</name>
<sequence length="773" mass="84031">MARFLLGLPASGRTLSGRSWREGRWRAFRWTAAVVAAALLSLGRGRTGFATAGGGAVRKVVGRFDTIGSSGGTASSRGHGETEGQEAADPLPTMERLRFDTSDARLASLGGRRQQQSKILDKLKSKKYVSGVSGSEGATLWVTRSKTPEERTRTRAIVLTKEFFIAVPDKDPSKPHPFSAASIDIIWTGKVFVGRFQVLGNVFRDGEPGINDYILTDARGNHLEWYVKASAFASLTNRPPEELHTLWEQVGSSGLDFLGVQELGGNSKPVTFAATPTIFINSSTSGARILPQRRAMDVNTGLDETSRAQLHGTQDISMLSDAIMVGSMVLKGEWQVLIAGFLVLLLFLLGVCFIMHLRAHRQAQMHYQAILQALMSLQPEPRDSSLPSVPGDGAVDPIGDAQASLLCIDSKLLELSREVQSFRQQATSGPNFGELLEKSATELKQAMENADAVSQEAVRVASLTGTRTDEVFEVVAQIPPMSKAVQALGLEVSKRFAVQETTADSLLMQSRDLSDSILKQGRDSLQSEQAEHKATQDKLATLQEKLATLLAAADELKSSMKQLSLDVHVKYTRVEQKLESVHGDLKQHAGFSSSTLRGLNVLVPGQKHTQDGIRDATDYLVKAQQSGSTMMESVGNIEDRVCRLESIVMGLQDQNGESNDLLQQIREAQNILQEGVSSILERTPKLPRRSPPQDNSNAAASTTTGPTPMPAATPQPADAQPIRLSDHLQPQGPQQNLWPREGSSQIFIRELVPQLNNVGTADLLRALLQRGNF</sequence>
<evidence type="ECO:0000256" key="2">
    <source>
        <dbReference type="SAM" id="MobiDB-lite"/>
    </source>
</evidence>
<keyword evidence="3" id="KW-0472">Membrane</keyword>
<dbReference type="EMBL" id="LSRX01000682">
    <property type="protein sequence ID" value="OLP91045.1"/>
    <property type="molecule type" value="Genomic_DNA"/>
</dbReference>
<feature type="region of interest" description="Disordered" evidence="2">
    <location>
        <begin position="68"/>
        <end position="93"/>
    </location>
</feature>
<evidence type="ECO:0000256" key="1">
    <source>
        <dbReference type="SAM" id="Coils"/>
    </source>
</evidence>
<feature type="coiled-coil region" evidence="1">
    <location>
        <begin position="525"/>
        <end position="566"/>
    </location>
</feature>
<protein>
    <submittedName>
        <fullName evidence="4">Uncharacterized protein</fullName>
    </submittedName>
</protein>
<evidence type="ECO:0000313" key="5">
    <source>
        <dbReference type="Proteomes" id="UP000186817"/>
    </source>
</evidence>
<accession>A0A1Q9D786</accession>
<gene>
    <name evidence="4" type="ORF">AK812_SmicGene27320</name>
</gene>
<reference evidence="4 5" key="1">
    <citation type="submission" date="2016-02" db="EMBL/GenBank/DDBJ databases">
        <title>Genome analysis of coral dinoflagellate symbionts highlights evolutionary adaptations to a symbiotic lifestyle.</title>
        <authorList>
            <person name="Aranda M."/>
            <person name="Li Y."/>
            <person name="Liew Y.J."/>
            <person name="Baumgarten S."/>
            <person name="Simakov O."/>
            <person name="Wilson M."/>
            <person name="Piel J."/>
            <person name="Ashoor H."/>
            <person name="Bougouffa S."/>
            <person name="Bajic V.B."/>
            <person name="Ryu T."/>
            <person name="Ravasi T."/>
            <person name="Bayer T."/>
            <person name="Micklem G."/>
            <person name="Kim H."/>
            <person name="Bhak J."/>
            <person name="Lajeunesse T.C."/>
            <person name="Voolstra C.R."/>
        </authorList>
    </citation>
    <scope>NUCLEOTIDE SEQUENCE [LARGE SCALE GENOMIC DNA]</scope>
    <source>
        <strain evidence="4 5">CCMP2467</strain>
    </source>
</reference>
<keyword evidence="5" id="KW-1185">Reference proteome</keyword>
<keyword evidence="3" id="KW-0812">Transmembrane</keyword>
<dbReference type="Proteomes" id="UP000186817">
    <property type="component" value="Unassembled WGS sequence"/>
</dbReference>
<dbReference type="OrthoDB" id="427181at2759"/>
<feature type="transmembrane region" description="Helical" evidence="3">
    <location>
        <begin position="334"/>
        <end position="357"/>
    </location>
</feature>
<evidence type="ECO:0000256" key="3">
    <source>
        <dbReference type="SAM" id="Phobius"/>
    </source>
</evidence>
<keyword evidence="3" id="KW-1133">Transmembrane helix</keyword>
<feature type="region of interest" description="Disordered" evidence="2">
    <location>
        <begin position="681"/>
        <end position="718"/>
    </location>
</feature>
<organism evidence="4 5">
    <name type="scientific">Symbiodinium microadriaticum</name>
    <name type="common">Dinoflagellate</name>
    <name type="synonym">Zooxanthella microadriatica</name>
    <dbReference type="NCBI Taxonomy" id="2951"/>
    <lineage>
        <taxon>Eukaryota</taxon>
        <taxon>Sar</taxon>
        <taxon>Alveolata</taxon>
        <taxon>Dinophyceae</taxon>
        <taxon>Suessiales</taxon>
        <taxon>Symbiodiniaceae</taxon>
        <taxon>Symbiodinium</taxon>
    </lineage>
</organism>
<evidence type="ECO:0000313" key="4">
    <source>
        <dbReference type="EMBL" id="OLP91045.1"/>
    </source>
</evidence>
<keyword evidence="1" id="KW-0175">Coiled coil</keyword>